<dbReference type="OrthoDB" id="65486at2"/>
<dbReference type="Pfam" id="PF14328">
    <property type="entry name" value="DUF4385"/>
    <property type="match status" value="1"/>
</dbReference>
<evidence type="ECO:0000313" key="2">
    <source>
        <dbReference type="EMBL" id="AWN22319.1"/>
    </source>
</evidence>
<dbReference type="InterPro" id="IPR025494">
    <property type="entry name" value="DUF4385"/>
</dbReference>
<feature type="region of interest" description="Disordered" evidence="1">
    <location>
        <begin position="105"/>
        <end position="141"/>
    </location>
</feature>
<keyword evidence="3" id="KW-1185">Reference proteome</keyword>
<proteinExistence type="predicted"/>
<name>A0A2Z3JH85_9DEIO</name>
<feature type="compositionally biased region" description="Basic and acidic residues" evidence="1">
    <location>
        <begin position="118"/>
        <end position="141"/>
    </location>
</feature>
<organism evidence="2 3">
    <name type="scientific">Deinococcus irradiatisoli</name>
    <dbReference type="NCBI Taxonomy" id="2202254"/>
    <lineage>
        <taxon>Bacteria</taxon>
        <taxon>Thermotogati</taxon>
        <taxon>Deinococcota</taxon>
        <taxon>Deinococci</taxon>
        <taxon>Deinococcales</taxon>
        <taxon>Deinococcaceae</taxon>
        <taxon>Deinococcus</taxon>
    </lineage>
</organism>
<dbReference type="AlphaFoldDB" id="A0A2Z3JH85"/>
<dbReference type="EMBL" id="CP029494">
    <property type="protein sequence ID" value="AWN22319.1"/>
    <property type="molecule type" value="Genomic_DNA"/>
</dbReference>
<dbReference type="RefSeq" id="WP_109825281.1">
    <property type="nucleotide sequence ID" value="NZ_CP029494.1"/>
</dbReference>
<dbReference type="Proteomes" id="UP000245368">
    <property type="component" value="Chromosome"/>
</dbReference>
<evidence type="ECO:0000313" key="3">
    <source>
        <dbReference type="Proteomes" id="UP000245368"/>
    </source>
</evidence>
<accession>A0A2Z3JH85</accession>
<dbReference type="KEGG" id="dez:DKM44_02925"/>
<sequence>MGRKPGAEKKAGRKFDYDLNYAQLDLRAHPELYRVGVGEQGVLLVQPYKAELLPHWRFATPEAAQVSSDTIYGMFLAYLEAGDFVGADMARKFLQMGYTRSRRYANHKGGKKYAGPVPEDKKGVSGAHGRPELPRSAEDPLKAQSARIFKARWDEAAANPDYVRLKREHKAEYG</sequence>
<reference evidence="2 3" key="1">
    <citation type="submission" date="2018-05" db="EMBL/GenBank/DDBJ databases">
        <title>Complete Genome Sequence of Deinococcus sp. strain 17bor-2.</title>
        <authorList>
            <person name="Srinivasan S."/>
        </authorList>
    </citation>
    <scope>NUCLEOTIDE SEQUENCE [LARGE SCALE GENOMIC DNA]</scope>
    <source>
        <strain evidence="2 3">17bor-2</strain>
    </source>
</reference>
<protein>
    <submittedName>
        <fullName evidence="2">DUF4385 domain-containing protein</fullName>
    </submittedName>
</protein>
<gene>
    <name evidence="2" type="ORF">DKM44_02925</name>
</gene>
<evidence type="ECO:0000256" key="1">
    <source>
        <dbReference type="SAM" id="MobiDB-lite"/>
    </source>
</evidence>